<organism evidence="3 4">
    <name type="scientific">Amanita muscaria (strain Koide BX008)</name>
    <dbReference type="NCBI Taxonomy" id="946122"/>
    <lineage>
        <taxon>Eukaryota</taxon>
        <taxon>Fungi</taxon>
        <taxon>Dikarya</taxon>
        <taxon>Basidiomycota</taxon>
        <taxon>Agaricomycotina</taxon>
        <taxon>Agaricomycetes</taxon>
        <taxon>Agaricomycetidae</taxon>
        <taxon>Agaricales</taxon>
        <taxon>Pluteineae</taxon>
        <taxon>Amanitaceae</taxon>
        <taxon>Amanita</taxon>
    </lineage>
</organism>
<sequence>MVCTSLSAACKRAIYSLHQELEDFQDDVDGDEEDEEEGADANEDLQDLDDRRLTETLRSEAVQWARPKHKRAPRNDDDDEVTIPNENELTTASENDHFQGDHEDLRSEEESDKESEDDGGGRKKNKLDKRSDACRSELPHWARVYKKYQGGSREKAAVAMGFVPPGKDVDDYHKQSKQWWAVPYCSPGPGQRIISLKMQPRVLQEILAISIRQVTGDAMFVSAYVSIDELPGYLVGIVIAAASKVEHGEAYATRLDKDVMLKVDIVRLLNNRLSIYRSKTKKIARGIVELKYFLDSDQVDRKSQIMDLIKNSRFIFASKQNSQEVDHSRPFQHPAMLRVLQDVYFSGRRGQSLGHKHASRFASSIKEGVASRELEVPPAMVAMAATAVHASLEDFVGKQDFSADLYEDIYCKHITFLDQIRDASMRRYHRLMSDLYLLVSNSTTPATDLADNDAMQILAIGDMPE</sequence>
<feature type="compositionally biased region" description="Polar residues" evidence="1">
    <location>
        <begin position="84"/>
        <end position="93"/>
    </location>
</feature>
<reference evidence="3 4" key="1">
    <citation type="submission" date="2014-04" db="EMBL/GenBank/DDBJ databases">
        <title>Evolutionary Origins and Diversification of the Mycorrhizal Mutualists.</title>
        <authorList>
            <consortium name="DOE Joint Genome Institute"/>
            <consortium name="Mycorrhizal Genomics Consortium"/>
            <person name="Kohler A."/>
            <person name="Kuo A."/>
            <person name="Nagy L.G."/>
            <person name="Floudas D."/>
            <person name="Copeland A."/>
            <person name="Barry K.W."/>
            <person name="Cichocki N."/>
            <person name="Veneault-Fourrey C."/>
            <person name="LaButti K."/>
            <person name="Lindquist E.A."/>
            <person name="Lipzen A."/>
            <person name="Lundell T."/>
            <person name="Morin E."/>
            <person name="Murat C."/>
            <person name="Riley R."/>
            <person name="Ohm R."/>
            <person name="Sun H."/>
            <person name="Tunlid A."/>
            <person name="Henrissat B."/>
            <person name="Grigoriev I.V."/>
            <person name="Hibbett D.S."/>
            <person name="Martin F."/>
        </authorList>
    </citation>
    <scope>NUCLEOTIDE SEQUENCE [LARGE SCALE GENOMIC DNA]</scope>
    <source>
        <strain evidence="3 4">Koide BX008</strain>
    </source>
</reference>
<feature type="compositionally biased region" description="Basic and acidic residues" evidence="1">
    <location>
        <begin position="48"/>
        <end position="58"/>
    </location>
</feature>
<evidence type="ECO:0000256" key="1">
    <source>
        <dbReference type="SAM" id="MobiDB-lite"/>
    </source>
</evidence>
<evidence type="ECO:0000313" key="3">
    <source>
        <dbReference type="EMBL" id="KIL63595.1"/>
    </source>
</evidence>
<dbReference type="AlphaFoldDB" id="A0A0C2SK71"/>
<protein>
    <recommendedName>
        <fullName evidence="2">DUF6532 domain-containing protein</fullName>
    </recommendedName>
</protein>
<evidence type="ECO:0000313" key="4">
    <source>
        <dbReference type="Proteomes" id="UP000054549"/>
    </source>
</evidence>
<dbReference type="HOGENOM" id="CLU_587885_0_0_1"/>
<keyword evidence="4" id="KW-1185">Reference proteome</keyword>
<gene>
    <name evidence="3" type="ORF">M378DRAFT_12031</name>
</gene>
<name>A0A0C2SK71_AMAMK</name>
<dbReference type="Proteomes" id="UP000054549">
    <property type="component" value="Unassembled WGS sequence"/>
</dbReference>
<proteinExistence type="predicted"/>
<dbReference type="Pfam" id="PF20149">
    <property type="entry name" value="DUF6532"/>
    <property type="match status" value="1"/>
</dbReference>
<feature type="compositionally biased region" description="Basic and acidic residues" evidence="1">
    <location>
        <begin position="94"/>
        <end position="105"/>
    </location>
</feature>
<dbReference type="OrthoDB" id="3225557at2759"/>
<feature type="region of interest" description="Disordered" evidence="1">
    <location>
        <begin position="23"/>
        <end position="132"/>
    </location>
</feature>
<dbReference type="InterPro" id="IPR045341">
    <property type="entry name" value="DUF6532"/>
</dbReference>
<feature type="compositionally biased region" description="Acidic residues" evidence="1">
    <location>
        <begin position="23"/>
        <end position="47"/>
    </location>
</feature>
<feature type="domain" description="DUF6532" evidence="2">
    <location>
        <begin position="211"/>
        <end position="420"/>
    </location>
</feature>
<accession>A0A0C2SK71</accession>
<dbReference type="InParanoid" id="A0A0C2SK71"/>
<feature type="compositionally biased region" description="Acidic residues" evidence="1">
    <location>
        <begin position="106"/>
        <end position="118"/>
    </location>
</feature>
<dbReference type="STRING" id="946122.A0A0C2SK71"/>
<dbReference type="EMBL" id="KN818257">
    <property type="protein sequence ID" value="KIL63595.1"/>
    <property type="molecule type" value="Genomic_DNA"/>
</dbReference>
<evidence type="ECO:0000259" key="2">
    <source>
        <dbReference type="Pfam" id="PF20149"/>
    </source>
</evidence>